<keyword evidence="2" id="KW-1185">Reference proteome</keyword>
<protein>
    <submittedName>
        <fullName evidence="1">Uncharacterized protein</fullName>
    </submittedName>
</protein>
<organism evidence="1 2">
    <name type="scientific">Diphasiastrum complanatum</name>
    <name type="common">Issler's clubmoss</name>
    <name type="synonym">Lycopodium complanatum</name>
    <dbReference type="NCBI Taxonomy" id="34168"/>
    <lineage>
        <taxon>Eukaryota</taxon>
        <taxon>Viridiplantae</taxon>
        <taxon>Streptophyta</taxon>
        <taxon>Embryophyta</taxon>
        <taxon>Tracheophyta</taxon>
        <taxon>Lycopodiopsida</taxon>
        <taxon>Lycopodiales</taxon>
        <taxon>Lycopodiaceae</taxon>
        <taxon>Lycopodioideae</taxon>
        <taxon>Diphasiastrum</taxon>
    </lineage>
</organism>
<proteinExistence type="predicted"/>
<sequence>MRTGCRASCWKHPAQRVVGVCAPCLRERLVALASSEERFYHRSSKSSRGSTSSSSFISNAHVADASIDVGSVGTVVNLVESDWPQPKSGSSKNKRSEVASSKSAAMPLRRSVSWSQSKSSLASLAPEVTWQNDGVTRPFSAVYIENSAPSGDGVSKIEVKKQPKSSSWLSSLLHWRFRKGKASSSTTANHPKASKNRKKQGQLSKSKASSTINQPESGIFEKSDGNAWEGGDDFHRDSGNSWMSGPLPQTDDFSYGEKDSFGSYLRNSGSKIYDSQPMRRVIPLSPTRGSEQGAPGRSDFFKHPAKNSAVNSKLDHRESSWKPWATPMRIFNRKSRKAKEDEDAPAVKPWKLSSDYDPRPSPAHPATYSTFYRDHGSLSLYSSPIPGGKSRGRRPWDGRSEMFHSSPYMGNSSWNFYLTPVRPIKSSLKQRP</sequence>
<dbReference type="EMBL" id="CM055095">
    <property type="protein sequence ID" value="KAJ7558580.1"/>
    <property type="molecule type" value="Genomic_DNA"/>
</dbReference>
<evidence type="ECO:0000313" key="1">
    <source>
        <dbReference type="EMBL" id="KAJ7558580.1"/>
    </source>
</evidence>
<comment type="caution">
    <text evidence="1">The sequence shown here is derived from an EMBL/GenBank/DDBJ whole genome shotgun (WGS) entry which is preliminary data.</text>
</comment>
<gene>
    <name evidence="1" type="ORF">O6H91_04G047100</name>
</gene>
<reference evidence="2" key="1">
    <citation type="journal article" date="2024" name="Proc. Natl. Acad. Sci. U.S.A.">
        <title>Extraordinary preservation of gene collinearity over three hundred million years revealed in homosporous lycophytes.</title>
        <authorList>
            <person name="Li C."/>
            <person name="Wickell D."/>
            <person name="Kuo L.Y."/>
            <person name="Chen X."/>
            <person name="Nie B."/>
            <person name="Liao X."/>
            <person name="Peng D."/>
            <person name="Ji J."/>
            <person name="Jenkins J."/>
            <person name="Williams M."/>
            <person name="Shu S."/>
            <person name="Plott C."/>
            <person name="Barry K."/>
            <person name="Rajasekar S."/>
            <person name="Grimwood J."/>
            <person name="Han X."/>
            <person name="Sun S."/>
            <person name="Hou Z."/>
            <person name="He W."/>
            <person name="Dai G."/>
            <person name="Sun C."/>
            <person name="Schmutz J."/>
            <person name="Leebens-Mack J.H."/>
            <person name="Li F.W."/>
            <person name="Wang L."/>
        </authorList>
    </citation>
    <scope>NUCLEOTIDE SEQUENCE [LARGE SCALE GENOMIC DNA]</scope>
    <source>
        <strain evidence="2">cv. PW_Plant_1</strain>
    </source>
</reference>
<name>A0ACC2DWN4_DIPCM</name>
<evidence type="ECO:0000313" key="2">
    <source>
        <dbReference type="Proteomes" id="UP001162992"/>
    </source>
</evidence>
<accession>A0ACC2DWN4</accession>
<dbReference type="Proteomes" id="UP001162992">
    <property type="component" value="Chromosome 4"/>
</dbReference>